<dbReference type="RefSeq" id="XP_033527162.1">
    <property type="nucleotide sequence ID" value="XM_033672132.1"/>
</dbReference>
<dbReference type="EMBL" id="ML977500">
    <property type="protein sequence ID" value="KAF2132775.1"/>
    <property type="molecule type" value="Genomic_DNA"/>
</dbReference>
<accession>A0A6A6ANZ8</accession>
<dbReference type="GeneID" id="54412564"/>
<dbReference type="AlphaFoldDB" id="A0A6A6ANZ8"/>
<protein>
    <submittedName>
        <fullName evidence="1">Uncharacterized protein</fullName>
    </submittedName>
</protein>
<dbReference type="OrthoDB" id="5356769at2759"/>
<keyword evidence="2" id="KW-1185">Reference proteome</keyword>
<dbReference type="Proteomes" id="UP000799771">
    <property type="component" value="Unassembled WGS sequence"/>
</dbReference>
<gene>
    <name evidence="1" type="ORF">P153DRAFT_414595</name>
</gene>
<evidence type="ECO:0000313" key="1">
    <source>
        <dbReference type="EMBL" id="KAF2132775.1"/>
    </source>
</evidence>
<sequence>MDYYRCPIEELYRETRRRGHTSLGTCDELSEDLEKDDRLREADATTVKTESPIPLISSIPQEAYLSQTAGFVVDAAGNLQSGQSTPANLLINQKIVHWTMNTFFPSLQLFFESGLSCTVDCGKLPDAILGLDQNLRFRLTDCTHEENGRLTRTTLPEKFARTGAAIEINSAVIAQRTSIAIKPGAHRSDGRLPNTSTVTIVEEVHTVVGLRLEGMNEMGYIWAKTMTPLEERKDRTWGDVRVGNLKEDVPVPFLGFPQRVTKAGAKAIVVIKKSMIGRSENVDEQAECGF</sequence>
<proteinExistence type="predicted"/>
<reference evidence="1" key="1">
    <citation type="journal article" date="2020" name="Stud. Mycol.">
        <title>101 Dothideomycetes genomes: a test case for predicting lifestyles and emergence of pathogens.</title>
        <authorList>
            <person name="Haridas S."/>
            <person name="Albert R."/>
            <person name="Binder M."/>
            <person name="Bloem J."/>
            <person name="Labutti K."/>
            <person name="Salamov A."/>
            <person name="Andreopoulos B."/>
            <person name="Baker S."/>
            <person name="Barry K."/>
            <person name="Bills G."/>
            <person name="Bluhm B."/>
            <person name="Cannon C."/>
            <person name="Castanera R."/>
            <person name="Culley D."/>
            <person name="Daum C."/>
            <person name="Ezra D."/>
            <person name="Gonzalez J."/>
            <person name="Henrissat B."/>
            <person name="Kuo A."/>
            <person name="Liang C."/>
            <person name="Lipzen A."/>
            <person name="Lutzoni F."/>
            <person name="Magnuson J."/>
            <person name="Mondo S."/>
            <person name="Nolan M."/>
            <person name="Ohm R."/>
            <person name="Pangilinan J."/>
            <person name="Park H.-J."/>
            <person name="Ramirez L."/>
            <person name="Alfaro M."/>
            <person name="Sun H."/>
            <person name="Tritt A."/>
            <person name="Yoshinaga Y."/>
            <person name="Zwiers L.-H."/>
            <person name="Turgeon B."/>
            <person name="Goodwin S."/>
            <person name="Spatafora J."/>
            <person name="Crous P."/>
            <person name="Grigoriev I."/>
        </authorList>
    </citation>
    <scope>NUCLEOTIDE SEQUENCE</scope>
    <source>
        <strain evidence="1">CBS 119687</strain>
    </source>
</reference>
<evidence type="ECO:0000313" key="2">
    <source>
        <dbReference type="Proteomes" id="UP000799771"/>
    </source>
</evidence>
<organism evidence="1 2">
    <name type="scientific">Dothidotthia symphoricarpi CBS 119687</name>
    <dbReference type="NCBI Taxonomy" id="1392245"/>
    <lineage>
        <taxon>Eukaryota</taxon>
        <taxon>Fungi</taxon>
        <taxon>Dikarya</taxon>
        <taxon>Ascomycota</taxon>
        <taxon>Pezizomycotina</taxon>
        <taxon>Dothideomycetes</taxon>
        <taxon>Pleosporomycetidae</taxon>
        <taxon>Pleosporales</taxon>
        <taxon>Dothidotthiaceae</taxon>
        <taxon>Dothidotthia</taxon>
    </lineage>
</organism>
<name>A0A6A6ANZ8_9PLEO</name>